<dbReference type="SMART" id="SM00640">
    <property type="entry name" value="Glyco_32"/>
    <property type="match status" value="1"/>
</dbReference>
<reference evidence="6 7" key="1">
    <citation type="submission" date="2024-04" db="EMBL/GenBank/DDBJ databases">
        <authorList>
            <person name="Suleimanova A.D."/>
            <person name="Pudova D.S."/>
            <person name="Shagimardanova E.I."/>
            <person name="Sharipova M.R."/>
        </authorList>
    </citation>
    <scope>NUCLEOTIDE SEQUENCE [LARGE SCALE GENOMIC DNA]</scope>
    <source>
        <strain evidence="6 7">3.1</strain>
    </source>
</reference>
<evidence type="ECO:0000256" key="3">
    <source>
        <dbReference type="ARBA" id="ARBA00022801"/>
    </source>
</evidence>
<dbReference type="GO" id="GO:0016787">
    <property type="term" value="F:hydrolase activity"/>
    <property type="evidence" value="ECO:0007669"/>
    <property type="project" value="UniProtKB-KW"/>
</dbReference>
<keyword evidence="7" id="KW-1185">Reference proteome</keyword>
<protein>
    <recommendedName>
        <fullName evidence="2">beta-fructofuranosidase</fullName>
        <ecNumber evidence="2">3.2.1.26</ecNumber>
    </recommendedName>
</protein>
<comment type="caution">
    <text evidence="6">The sequence shown here is derived from an EMBL/GenBank/DDBJ whole genome shotgun (WGS) entry which is preliminary data.</text>
</comment>
<dbReference type="EMBL" id="JBCGBG010000001">
    <property type="protein sequence ID" value="MEL7694580.1"/>
    <property type="molecule type" value="Genomic_DNA"/>
</dbReference>
<dbReference type="Gene3D" id="2.115.10.20">
    <property type="entry name" value="Glycosyl hydrolase domain, family 43"/>
    <property type="match status" value="1"/>
</dbReference>
<sequence>MKKVRFNRRSLKMSLSINVKQGQRLDLWLKQTKPAGQPLFAIHMENAVLFKIETAPPYYQYFTWTAWQQGIVSLEWLPEHSEISLCYSWHPDTLPQQGISFIDIENNDLCLRDDRAVAEHYQQEDLRPALHFSPRTGWMNDPNGLHRKGDEWHLFYQYHPHSTQWGPMHWNHAVSQDLYHWRHYPVFLQPEQNLSALGATGGAFSGSAFIDAEGQTRFWYTERLPAYDLYRGYREIQKMAVPQPAYDKPALIKTVLTALPAGVDCDFRDPKVWYEEADATFYMILGASVNGDPAMLLFHSEDSDSWQFHHVLYTAPPYFRENGGRCVECPDFFCLDGIWVLIIGIVGYTEPTTGRHNLLFAQTGDFRHGYFTPSAQPLQILDFGTDFYALQTWGESDSRTGFAWLYNWATQKSVHSAYSGEMSLPRRFHLNARQQLCMTPVLPPASLIISEERLDAWSHWSGSTACKSCIITFTPTSHFCLTLTGQTGQQIILAHDGHTLSLLEKDRDDGRYQAPLAKVGDVTLCFDAGIVEVFAQQGSVCGTRRYYSCSSLTEITLSGAQAKITRYHSPYAQP</sequence>
<accession>A0ABU9MFV0</accession>
<dbReference type="InterPro" id="IPR018053">
    <property type="entry name" value="Glyco_hydro_32_AS"/>
</dbReference>
<dbReference type="InterPro" id="IPR013148">
    <property type="entry name" value="Glyco_hydro_32_N"/>
</dbReference>
<organism evidence="6 7">
    <name type="scientific">Pantoea brenneri</name>
    <dbReference type="NCBI Taxonomy" id="472694"/>
    <lineage>
        <taxon>Bacteria</taxon>
        <taxon>Pseudomonadati</taxon>
        <taxon>Pseudomonadota</taxon>
        <taxon>Gammaproteobacteria</taxon>
        <taxon>Enterobacterales</taxon>
        <taxon>Erwiniaceae</taxon>
        <taxon>Pantoea</taxon>
    </lineage>
</organism>
<gene>
    <name evidence="6" type="ORF">AABB92_02730</name>
</gene>
<dbReference type="Proteomes" id="UP001468095">
    <property type="component" value="Unassembled WGS sequence"/>
</dbReference>
<dbReference type="Pfam" id="PF00251">
    <property type="entry name" value="Glyco_hydro_32N"/>
    <property type="match status" value="1"/>
</dbReference>
<dbReference type="InterPro" id="IPR023296">
    <property type="entry name" value="Glyco_hydro_beta-prop_sf"/>
</dbReference>
<evidence type="ECO:0000313" key="6">
    <source>
        <dbReference type="EMBL" id="MEL7694580.1"/>
    </source>
</evidence>
<dbReference type="RefSeq" id="WP_238585825.1">
    <property type="nucleotide sequence ID" value="NZ_JBCGBG010000001.1"/>
</dbReference>
<evidence type="ECO:0000259" key="5">
    <source>
        <dbReference type="Pfam" id="PF00251"/>
    </source>
</evidence>
<comment type="similarity">
    <text evidence="1">Belongs to the glycosyl hydrolase 32 family.</text>
</comment>
<keyword evidence="4" id="KW-0326">Glycosidase</keyword>
<keyword evidence="3 6" id="KW-0378">Hydrolase</keyword>
<dbReference type="SUPFAM" id="SSF75005">
    <property type="entry name" value="Arabinanase/levansucrase/invertase"/>
    <property type="match status" value="1"/>
</dbReference>
<evidence type="ECO:0000256" key="2">
    <source>
        <dbReference type="ARBA" id="ARBA00012758"/>
    </source>
</evidence>
<evidence type="ECO:0000256" key="4">
    <source>
        <dbReference type="ARBA" id="ARBA00023295"/>
    </source>
</evidence>
<feature type="domain" description="Glycosyl hydrolase family 32 N-terminal" evidence="5">
    <location>
        <begin position="131"/>
        <end position="440"/>
    </location>
</feature>
<dbReference type="EC" id="3.2.1.26" evidence="2"/>
<dbReference type="PANTHER" id="PTHR43101:SF1">
    <property type="entry name" value="BETA-FRUCTOSIDASE"/>
    <property type="match status" value="1"/>
</dbReference>
<dbReference type="InterPro" id="IPR001362">
    <property type="entry name" value="Glyco_hydro_32"/>
</dbReference>
<dbReference type="PANTHER" id="PTHR43101">
    <property type="entry name" value="BETA-FRUCTOSIDASE"/>
    <property type="match status" value="1"/>
</dbReference>
<dbReference type="InterPro" id="IPR051214">
    <property type="entry name" value="GH32_Enzymes"/>
</dbReference>
<evidence type="ECO:0000256" key="1">
    <source>
        <dbReference type="ARBA" id="ARBA00009902"/>
    </source>
</evidence>
<evidence type="ECO:0000313" key="7">
    <source>
        <dbReference type="Proteomes" id="UP001468095"/>
    </source>
</evidence>
<proteinExistence type="inferred from homology"/>
<name>A0ABU9MFV0_9GAMM</name>
<dbReference type="CDD" id="cd18625">
    <property type="entry name" value="GH32_BfrA-like"/>
    <property type="match status" value="1"/>
</dbReference>
<dbReference type="PROSITE" id="PS00609">
    <property type="entry name" value="GLYCOSYL_HYDROL_F32"/>
    <property type="match status" value="1"/>
</dbReference>